<feature type="region of interest" description="Disordered" evidence="1">
    <location>
        <begin position="282"/>
        <end position="302"/>
    </location>
</feature>
<evidence type="ECO:0000256" key="2">
    <source>
        <dbReference type="SAM" id="SignalP"/>
    </source>
</evidence>
<evidence type="ECO:0000313" key="3">
    <source>
        <dbReference type="EMBL" id="KAK7543733.1"/>
    </source>
</evidence>
<feature type="chain" id="PRO_5046931821" evidence="2">
    <location>
        <begin position="22"/>
        <end position="341"/>
    </location>
</feature>
<protein>
    <submittedName>
        <fullName evidence="3">Uncharacterized protein</fullName>
    </submittedName>
</protein>
<keyword evidence="4" id="KW-1185">Reference proteome</keyword>
<proteinExistence type="predicted"/>
<dbReference type="EMBL" id="JBBPDW010000019">
    <property type="protein sequence ID" value="KAK7543733.1"/>
    <property type="molecule type" value="Genomic_DNA"/>
</dbReference>
<keyword evidence="2" id="KW-0732">Signal</keyword>
<sequence>MGLSLTWTLCCEVLGTECCLGAQVVKKATKQLKELKQADEKLKREYEDIWKGQRSERTRKALREKLKREYEEKLEMEGANDESHKEHPEELPEDPDYQHDEWDLEPPEDSVLHHDGWDEDEAHAHDELHDPRNDPRYQLEQKVQALKSRTQQLDLAMGESDSGEEEGNLVDFLMAENATLRERHDAMQAMLRGEKHGRDFVLDTLQEENDRLRERLDDMYKKPMDDDKDDQILILKFELNKSKQRVESRDYLVDKLRRQNEHFKAGLKLAISKINELTVKTEEAGDRSSKEMGEGHSVDRVQELRESGAKEADLFERAWKRFGASLIVTSMTDQMLEMDRD</sequence>
<name>A0ABR1M7C3_9PEZI</name>
<reference evidence="3 4" key="1">
    <citation type="submission" date="2024-04" db="EMBL/GenBank/DDBJ databases">
        <title>Phyllosticta paracitricarpa is synonymous to the EU quarantine fungus P. citricarpa based on phylogenomic analyses.</title>
        <authorList>
            <consortium name="Lawrence Berkeley National Laboratory"/>
            <person name="Van Ingen-Buijs V.A."/>
            <person name="Van Westerhoven A.C."/>
            <person name="Haridas S."/>
            <person name="Skiadas P."/>
            <person name="Martin F."/>
            <person name="Groenewald J.Z."/>
            <person name="Crous P.W."/>
            <person name="Seidl M.F."/>
        </authorList>
    </citation>
    <scope>NUCLEOTIDE SEQUENCE [LARGE SCALE GENOMIC DNA]</scope>
    <source>
        <strain evidence="3 4">CBS 122670</strain>
    </source>
</reference>
<feature type="signal peptide" evidence="2">
    <location>
        <begin position="1"/>
        <end position="21"/>
    </location>
</feature>
<organism evidence="3 4">
    <name type="scientific">Phyllosticta citricarpa</name>
    <dbReference type="NCBI Taxonomy" id="55181"/>
    <lineage>
        <taxon>Eukaryota</taxon>
        <taxon>Fungi</taxon>
        <taxon>Dikarya</taxon>
        <taxon>Ascomycota</taxon>
        <taxon>Pezizomycotina</taxon>
        <taxon>Dothideomycetes</taxon>
        <taxon>Dothideomycetes incertae sedis</taxon>
        <taxon>Botryosphaeriales</taxon>
        <taxon>Phyllostictaceae</taxon>
        <taxon>Phyllosticta</taxon>
    </lineage>
</organism>
<evidence type="ECO:0000256" key="1">
    <source>
        <dbReference type="SAM" id="MobiDB-lite"/>
    </source>
</evidence>
<gene>
    <name evidence="3" type="ORF">IWX46DRAFT_641305</name>
</gene>
<accession>A0ABR1M7C3</accession>
<feature type="region of interest" description="Disordered" evidence="1">
    <location>
        <begin position="74"/>
        <end position="115"/>
    </location>
</feature>
<dbReference type="Proteomes" id="UP001365128">
    <property type="component" value="Unassembled WGS sequence"/>
</dbReference>
<comment type="caution">
    <text evidence="3">The sequence shown here is derived from an EMBL/GenBank/DDBJ whole genome shotgun (WGS) entry which is preliminary data.</text>
</comment>
<feature type="compositionally biased region" description="Basic and acidic residues" evidence="1">
    <location>
        <begin position="74"/>
        <end position="101"/>
    </location>
</feature>
<evidence type="ECO:0000313" key="4">
    <source>
        <dbReference type="Proteomes" id="UP001365128"/>
    </source>
</evidence>